<dbReference type="InterPro" id="IPR006015">
    <property type="entry name" value="Universal_stress_UspA"/>
</dbReference>
<dbReference type="RefSeq" id="WP_131561214.1">
    <property type="nucleotide sequence ID" value="NZ_SJSN01000015.1"/>
</dbReference>
<protein>
    <submittedName>
        <fullName evidence="3">Universal stress protein</fullName>
    </submittedName>
</protein>
<dbReference type="SUPFAM" id="SSF52402">
    <property type="entry name" value="Adenine nucleotide alpha hydrolases-like"/>
    <property type="match status" value="2"/>
</dbReference>
<dbReference type="OrthoDB" id="9788959at2"/>
<dbReference type="Gene3D" id="3.40.50.620">
    <property type="entry name" value="HUPs"/>
    <property type="match status" value="2"/>
</dbReference>
<dbReference type="Pfam" id="PF00582">
    <property type="entry name" value="Usp"/>
    <property type="match status" value="2"/>
</dbReference>
<evidence type="ECO:0000313" key="4">
    <source>
        <dbReference type="Proteomes" id="UP000291485"/>
    </source>
</evidence>
<evidence type="ECO:0000313" key="3">
    <source>
        <dbReference type="EMBL" id="TCD04407.1"/>
    </source>
</evidence>
<dbReference type="Proteomes" id="UP000291485">
    <property type="component" value="Unassembled WGS sequence"/>
</dbReference>
<dbReference type="PANTHER" id="PTHR46268:SF6">
    <property type="entry name" value="UNIVERSAL STRESS PROTEIN UP12"/>
    <property type="match status" value="1"/>
</dbReference>
<feature type="domain" description="UspA" evidence="2">
    <location>
        <begin position="1"/>
        <end position="149"/>
    </location>
</feature>
<dbReference type="InterPro" id="IPR014729">
    <property type="entry name" value="Rossmann-like_a/b/a_fold"/>
</dbReference>
<accession>A0A4V2MM35</accession>
<dbReference type="CDD" id="cd00293">
    <property type="entry name" value="USP-like"/>
    <property type="match status" value="1"/>
</dbReference>
<comment type="caution">
    <text evidence="3">The sequence shown here is derived from an EMBL/GenBank/DDBJ whole genome shotgun (WGS) entry which is preliminary data.</text>
</comment>
<dbReference type="EMBL" id="SJSN01000015">
    <property type="protein sequence ID" value="TCD04407.1"/>
    <property type="molecule type" value="Genomic_DNA"/>
</dbReference>
<evidence type="ECO:0000259" key="2">
    <source>
        <dbReference type="Pfam" id="PF00582"/>
    </source>
</evidence>
<reference evidence="3 4" key="1">
    <citation type="submission" date="2019-02" db="EMBL/GenBank/DDBJ databases">
        <title>Pedobacter sp. RP-3-11 sp. nov., isolated from Arctic soil.</title>
        <authorList>
            <person name="Dahal R.H."/>
        </authorList>
    </citation>
    <scope>NUCLEOTIDE SEQUENCE [LARGE SCALE GENOMIC DNA]</scope>
    <source>
        <strain evidence="3 4">RP-3-11</strain>
    </source>
</reference>
<organism evidence="3 4">
    <name type="scientific">Pedobacter frigidisoli</name>
    <dbReference type="NCBI Taxonomy" id="2530455"/>
    <lineage>
        <taxon>Bacteria</taxon>
        <taxon>Pseudomonadati</taxon>
        <taxon>Bacteroidota</taxon>
        <taxon>Sphingobacteriia</taxon>
        <taxon>Sphingobacteriales</taxon>
        <taxon>Sphingobacteriaceae</taxon>
        <taxon>Pedobacter</taxon>
    </lineage>
</organism>
<dbReference type="AlphaFoldDB" id="A0A4V2MM35"/>
<name>A0A4V2MM35_9SPHI</name>
<dbReference type="PRINTS" id="PR01438">
    <property type="entry name" value="UNVRSLSTRESS"/>
</dbReference>
<gene>
    <name evidence="3" type="ORF">EZ449_17370</name>
</gene>
<feature type="domain" description="UspA" evidence="2">
    <location>
        <begin position="157"/>
        <end position="282"/>
    </location>
</feature>
<keyword evidence="4" id="KW-1185">Reference proteome</keyword>
<comment type="similarity">
    <text evidence="1">Belongs to the universal stress protein A family.</text>
</comment>
<evidence type="ECO:0000256" key="1">
    <source>
        <dbReference type="ARBA" id="ARBA00008791"/>
    </source>
</evidence>
<sequence>MKTLLIATDFSESASRAAAYACKFAAQVGANVELIHASSADADSPLQIIWPIEDEQTLISHNETLLEKFSDKLQNDLFASYEVKENIPKIKIKSAFGDVSDILRETFLLENIGMVVLGLSGNGDMKRLIQGSCSRDSIDFAEYPLLLVPKGADFVPIKKIAFATDLKTSDMEIIQLLALLAAKLNAELLIVHVIVNREDKMLLHRIDSFMKELKSKVNYNKMYYKNVYQPKIEDGLNWLSHHEDIDVLAVIHRKHSLVSDILHASYSHKMARQTNLPLIVVPEGYKGMLF</sequence>
<dbReference type="PANTHER" id="PTHR46268">
    <property type="entry name" value="STRESS RESPONSE PROTEIN NHAX"/>
    <property type="match status" value="1"/>
</dbReference>
<proteinExistence type="inferred from homology"/>
<dbReference type="InterPro" id="IPR006016">
    <property type="entry name" value="UspA"/>
</dbReference>